<evidence type="ECO:0000313" key="1">
    <source>
        <dbReference type="EMBL" id="TDU80816.1"/>
    </source>
</evidence>
<gene>
    <name evidence="1" type="ORF">EI77_00114</name>
</gene>
<reference evidence="1 2" key="1">
    <citation type="submission" date="2019-03" db="EMBL/GenBank/DDBJ databases">
        <title>Genomic Encyclopedia of Archaeal and Bacterial Type Strains, Phase II (KMG-II): from individual species to whole genera.</title>
        <authorList>
            <person name="Goeker M."/>
        </authorList>
    </citation>
    <scope>NUCLEOTIDE SEQUENCE [LARGE SCALE GENOMIC DNA]</scope>
    <source>
        <strain evidence="1 2">ATCC 25309</strain>
    </source>
</reference>
<dbReference type="EMBL" id="SOCA01000001">
    <property type="protein sequence ID" value="TDU80816.1"/>
    <property type="molecule type" value="Genomic_DNA"/>
</dbReference>
<sequence>MTATLEADHKLTLPADAIAQGHLTQGMEFTVAVSPAGAIILRPTRPRQKSLVEHLRGLSGLEINQGREQLGPPIDL</sequence>
<accession>A0A4R7SQX6</accession>
<protein>
    <submittedName>
        <fullName evidence="1">Uncharacterized protein</fullName>
    </submittedName>
</protein>
<proteinExistence type="predicted"/>
<dbReference type="RefSeq" id="WP_133792811.1">
    <property type="nucleotide sequence ID" value="NZ_SOCA01000001.1"/>
</dbReference>
<comment type="caution">
    <text evidence="1">The sequence shown here is derived from an EMBL/GenBank/DDBJ whole genome shotgun (WGS) entry which is preliminary data.</text>
</comment>
<name>A0A4R7SQX6_9BACT</name>
<dbReference type="AlphaFoldDB" id="A0A4R7SQX6"/>
<evidence type="ECO:0000313" key="2">
    <source>
        <dbReference type="Proteomes" id="UP000295662"/>
    </source>
</evidence>
<keyword evidence="2" id="KW-1185">Reference proteome</keyword>
<organism evidence="1 2">
    <name type="scientific">Prosthecobacter fusiformis</name>
    <dbReference type="NCBI Taxonomy" id="48464"/>
    <lineage>
        <taxon>Bacteria</taxon>
        <taxon>Pseudomonadati</taxon>
        <taxon>Verrucomicrobiota</taxon>
        <taxon>Verrucomicrobiia</taxon>
        <taxon>Verrucomicrobiales</taxon>
        <taxon>Verrucomicrobiaceae</taxon>
        <taxon>Prosthecobacter</taxon>
    </lineage>
</organism>
<dbReference type="Proteomes" id="UP000295662">
    <property type="component" value="Unassembled WGS sequence"/>
</dbReference>